<keyword evidence="3" id="KW-0949">S-adenosyl-L-methionine</keyword>
<dbReference type="InterPro" id="IPR016431">
    <property type="entry name" value="Pyrv-formate_lyase-activ_prd"/>
</dbReference>
<dbReference type="SMART" id="SM00729">
    <property type="entry name" value="Elp3"/>
    <property type="match status" value="1"/>
</dbReference>
<evidence type="ECO:0000259" key="7">
    <source>
        <dbReference type="PROSITE" id="PS51918"/>
    </source>
</evidence>
<gene>
    <name evidence="8" type="ORF">DGMP_06070</name>
</gene>
<proteinExistence type="predicted"/>
<dbReference type="SFLD" id="SFLDS00029">
    <property type="entry name" value="Radical_SAM"/>
    <property type="match status" value="1"/>
</dbReference>
<dbReference type="CDD" id="cd01335">
    <property type="entry name" value="Radical_SAM"/>
    <property type="match status" value="1"/>
</dbReference>
<keyword evidence="2" id="KW-0004">4Fe-4S</keyword>
<dbReference type="RefSeq" id="WP_228856092.1">
    <property type="nucleotide sequence ID" value="NZ_AP024086.1"/>
</dbReference>
<dbReference type="NCBIfam" id="TIGR04337">
    <property type="entry name" value="AmmeMemoSam_rS"/>
    <property type="match status" value="1"/>
</dbReference>
<dbReference type="InterPro" id="IPR006638">
    <property type="entry name" value="Elp3/MiaA/NifB-like_rSAM"/>
</dbReference>
<dbReference type="PANTHER" id="PTHR30352">
    <property type="entry name" value="PYRUVATE FORMATE-LYASE-ACTIVATING ENZYME"/>
    <property type="match status" value="1"/>
</dbReference>
<evidence type="ECO:0000256" key="1">
    <source>
        <dbReference type="ARBA" id="ARBA00001966"/>
    </source>
</evidence>
<evidence type="ECO:0000256" key="3">
    <source>
        <dbReference type="ARBA" id="ARBA00022691"/>
    </source>
</evidence>
<dbReference type="Proteomes" id="UP000826725">
    <property type="component" value="Chromosome"/>
</dbReference>
<keyword evidence="6" id="KW-0411">Iron-sulfur</keyword>
<name>A0A8D5JGC5_9BACT</name>
<dbReference type="GO" id="GO:0051539">
    <property type="term" value="F:4 iron, 4 sulfur cluster binding"/>
    <property type="evidence" value="ECO:0007669"/>
    <property type="project" value="UniProtKB-KW"/>
</dbReference>
<dbReference type="PANTHER" id="PTHR30352:SF5">
    <property type="entry name" value="PYRUVATE FORMATE-LYASE 1-ACTIVATING ENZYME"/>
    <property type="match status" value="1"/>
</dbReference>
<dbReference type="KEGG" id="dbk:DGMP_06070"/>
<dbReference type="InterPro" id="IPR027596">
    <property type="entry name" value="AmmeMemoSam_rS"/>
</dbReference>
<dbReference type="PIRSF" id="PIRSF004869">
    <property type="entry name" value="PflX_prd"/>
    <property type="match status" value="1"/>
</dbReference>
<dbReference type="InterPro" id="IPR034457">
    <property type="entry name" value="Organic_radical-activating"/>
</dbReference>
<dbReference type="PROSITE" id="PS51918">
    <property type="entry name" value="RADICAL_SAM"/>
    <property type="match status" value="1"/>
</dbReference>
<comment type="cofactor">
    <cofactor evidence="1">
        <name>[4Fe-4S] cluster</name>
        <dbReference type="ChEBI" id="CHEBI:49883"/>
    </cofactor>
</comment>
<keyword evidence="4" id="KW-0479">Metal-binding</keyword>
<sequence>MSKSAGLRLFRCHDDSSVTCLLCSHYCRLQEGERGRCGVRRNDGGRIVSLVYGKLVAESVDPIEKKPLFHLLPGSLSYSIATRGCNFHCAHCQNSHISQVERGEHFSSTIVKNPEEVVAAAVSSGCASISYTYVEPTVFFEFAYDCSVLAVEQGIKTIFVSNGFMSQQLLEVLVPVLSAANIDLKSFNDSFYRKQCGGRLQPVLETIRFLKEKGVWVEVTTLVIPGYNDSDRELNEIAAFIASVDASIPWHVTGFYPAWKMNNVAPTPVSSLVRAREAGSGNGLHFVYTGNRPGSGEESSFCPGCGNEIITRCGFRVERNSLVRGCCPSCGRRVPGVWE</sequence>
<evidence type="ECO:0000313" key="8">
    <source>
        <dbReference type="EMBL" id="BCL59914.1"/>
    </source>
</evidence>
<dbReference type="GO" id="GO:0003824">
    <property type="term" value="F:catalytic activity"/>
    <property type="evidence" value="ECO:0007669"/>
    <property type="project" value="InterPro"/>
</dbReference>
<keyword evidence="5" id="KW-0408">Iron</keyword>
<dbReference type="SFLD" id="SFLDG01101">
    <property type="entry name" value="Uncharacterised_Radical_SAM_Su"/>
    <property type="match status" value="1"/>
</dbReference>
<evidence type="ECO:0000313" key="9">
    <source>
        <dbReference type="Proteomes" id="UP000826725"/>
    </source>
</evidence>
<feature type="domain" description="Radical SAM core" evidence="7">
    <location>
        <begin position="70"/>
        <end position="291"/>
    </location>
</feature>
<dbReference type="GO" id="GO:0046872">
    <property type="term" value="F:metal ion binding"/>
    <property type="evidence" value="ECO:0007669"/>
    <property type="project" value="UniProtKB-KW"/>
</dbReference>
<evidence type="ECO:0000256" key="4">
    <source>
        <dbReference type="ARBA" id="ARBA00022723"/>
    </source>
</evidence>
<reference evidence="8" key="1">
    <citation type="submission" date="2020-09" db="EMBL/GenBank/DDBJ databases">
        <title>Desulfogranum mesoprofundum gen. nov., sp. nov., a novel mesophilic, sulfate-reducing chemolithoautotroph isolated from a deep-sea hydrothermal vent chimney in the Suiyo Seamount.</title>
        <authorList>
            <person name="Hashimoto Y."/>
            <person name="Nakagawa S."/>
        </authorList>
    </citation>
    <scope>NUCLEOTIDE SEQUENCE</scope>
    <source>
        <strain evidence="8">KT2</strain>
    </source>
</reference>
<organism evidence="8 9">
    <name type="scientific">Desulfomarina profundi</name>
    <dbReference type="NCBI Taxonomy" id="2772557"/>
    <lineage>
        <taxon>Bacteria</taxon>
        <taxon>Pseudomonadati</taxon>
        <taxon>Thermodesulfobacteriota</taxon>
        <taxon>Desulfobulbia</taxon>
        <taxon>Desulfobulbales</taxon>
        <taxon>Desulfobulbaceae</taxon>
        <taxon>Desulfomarina</taxon>
    </lineage>
</organism>
<evidence type="ECO:0000256" key="6">
    <source>
        <dbReference type="ARBA" id="ARBA00023014"/>
    </source>
</evidence>
<evidence type="ECO:0000256" key="5">
    <source>
        <dbReference type="ARBA" id="ARBA00023004"/>
    </source>
</evidence>
<dbReference type="Pfam" id="PF04055">
    <property type="entry name" value="Radical_SAM"/>
    <property type="match status" value="1"/>
</dbReference>
<keyword evidence="9" id="KW-1185">Reference proteome</keyword>
<evidence type="ECO:0000256" key="2">
    <source>
        <dbReference type="ARBA" id="ARBA00022485"/>
    </source>
</evidence>
<accession>A0A8D5JGC5</accession>
<protein>
    <submittedName>
        <fullName evidence="8">AmmeMemoRadiSam system radical SAM enzyme</fullName>
    </submittedName>
</protein>
<dbReference type="InterPro" id="IPR007197">
    <property type="entry name" value="rSAM"/>
</dbReference>
<dbReference type="AlphaFoldDB" id="A0A8D5JGC5"/>
<dbReference type="EMBL" id="AP024086">
    <property type="protein sequence ID" value="BCL59914.1"/>
    <property type="molecule type" value="Genomic_DNA"/>
</dbReference>